<protein>
    <submittedName>
        <fullName evidence="3">Uncharacterized protein</fullName>
    </submittedName>
</protein>
<proteinExistence type="predicted"/>
<organism evidence="3 4">
    <name type="scientific">Plasmodium ovale curtisi</name>
    <dbReference type="NCBI Taxonomy" id="864141"/>
    <lineage>
        <taxon>Eukaryota</taxon>
        <taxon>Sar</taxon>
        <taxon>Alveolata</taxon>
        <taxon>Apicomplexa</taxon>
        <taxon>Aconoidasida</taxon>
        <taxon>Haemosporida</taxon>
        <taxon>Plasmodiidae</taxon>
        <taxon>Plasmodium</taxon>
        <taxon>Plasmodium (Plasmodium)</taxon>
    </lineage>
</organism>
<dbReference type="EMBL" id="FLQV01002121">
    <property type="protein sequence ID" value="SBT00798.1"/>
    <property type="molecule type" value="Genomic_DNA"/>
</dbReference>
<evidence type="ECO:0000256" key="1">
    <source>
        <dbReference type="SAM" id="Coils"/>
    </source>
</evidence>
<evidence type="ECO:0000313" key="3">
    <source>
        <dbReference type="EMBL" id="SBT00798.1"/>
    </source>
</evidence>
<evidence type="ECO:0000256" key="2">
    <source>
        <dbReference type="SAM" id="MobiDB-lite"/>
    </source>
</evidence>
<reference evidence="4" key="1">
    <citation type="submission" date="2016-05" db="EMBL/GenBank/DDBJ databases">
        <authorList>
            <person name="Naeem Raeece"/>
        </authorList>
    </citation>
    <scope>NUCLEOTIDE SEQUENCE [LARGE SCALE GENOMIC DNA]</scope>
</reference>
<accession>A0A1A8X846</accession>
<feature type="region of interest" description="Disordered" evidence="2">
    <location>
        <begin position="73"/>
        <end position="109"/>
    </location>
</feature>
<sequence length="445" mass="52684">MNYGLNPSYSLYSTFSVSKPFTTIIERTYVPDSTYCPEEVFYHRRYRPSHLDFSDDEDYDDYYYDDEEYYDDYDYEDDEVEDDSVKEEDDSVKEEDDSNNLHEVTTEESEMVVEEAPRKKMTLFQIAVVIILVLRLGRKRSQRMKEKHEARKALLKYLDDVNSKIKEDDKKMKEKLSKLEEQIRKEENEMEKKWEEKKAKTIEKTSKSQKGEELSIIGPHYNKEQNRIDKKMTDLDIEYEKDKCAKKVKWNNMKKKYHKELENLQSKQDKRKLKKCHKIYEFEKKWNQGPKTVKEYIKQREDQIKNTTNAEEDKTDNSEKVGGYGSRIVTVVFPSISISLGQRKNDKCFEGYGVFTSISREYLTLFAGVPRGTGRGRATLLNGVLTYSLRYSTVPAFFPYDEAQKGESLPFIEEWLSFFNRILIPFDVESSYGARKLPQLIHHSE</sequence>
<feature type="coiled-coil region" evidence="1">
    <location>
        <begin position="162"/>
        <end position="196"/>
    </location>
</feature>
<keyword evidence="1" id="KW-0175">Coiled coil</keyword>
<dbReference type="AlphaFoldDB" id="A0A1A8X846"/>
<name>A0A1A8X846_PLAOA</name>
<feature type="compositionally biased region" description="Acidic residues" evidence="2">
    <location>
        <begin position="73"/>
        <end position="98"/>
    </location>
</feature>
<evidence type="ECO:0000313" key="4">
    <source>
        <dbReference type="Proteomes" id="UP000078546"/>
    </source>
</evidence>
<dbReference type="Proteomes" id="UP000078546">
    <property type="component" value="Unassembled WGS sequence"/>
</dbReference>
<gene>
    <name evidence="3" type="ORF">POVCU1_062420</name>
</gene>